<evidence type="ECO:0000313" key="2">
    <source>
        <dbReference type="EMBL" id="KAF4432172.1"/>
    </source>
</evidence>
<dbReference type="EMBL" id="JAADJF010000237">
    <property type="protein sequence ID" value="KAF4432172.1"/>
    <property type="molecule type" value="Genomic_DNA"/>
</dbReference>
<dbReference type="OrthoDB" id="4754366at2759"/>
<feature type="region of interest" description="Disordered" evidence="1">
    <location>
        <begin position="163"/>
        <end position="186"/>
    </location>
</feature>
<dbReference type="AlphaFoldDB" id="A0A8H4NJ74"/>
<organism evidence="2 3">
    <name type="scientific">Fusarium acutatum</name>
    <dbReference type="NCBI Taxonomy" id="78861"/>
    <lineage>
        <taxon>Eukaryota</taxon>
        <taxon>Fungi</taxon>
        <taxon>Dikarya</taxon>
        <taxon>Ascomycota</taxon>
        <taxon>Pezizomycotina</taxon>
        <taxon>Sordariomycetes</taxon>
        <taxon>Hypocreomycetidae</taxon>
        <taxon>Hypocreales</taxon>
        <taxon>Nectriaceae</taxon>
        <taxon>Fusarium</taxon>
        <taxon>Fusarium fujikuroi species complex</taxon>
    </lineage>
</organism>
<evidence type="ECO:0000256" key="1">
    <source>
        <dbReference type="SAM" id="MobiDB-lite"/>
    </source>
</evidence>
<comment type="caution">
    <text evidence="2">The sequence shown here is derived from an EMBL/GenBank/DDBJ whole genome shotgun (WGS) entry which is preliminary data.</text>
</comment>
<keyword evidence="3" id="KW-1185">Reference proteome</keyword>
<evidence type="ECO:0000313" key="3">
    <source>
        <dbReference type="Proteomes" id="UP000536711"/>
    </source>
</evidence>
<name>A0A8H4NJ74_9HYPO</name>
<accession>A0A8H4NJ74</accession>
<sequence>MDPPSYFCTVPLQRNICPIECRLSNLSSTFLQHAPLELLYHLVDPIYHITATDINNVQLAINNSNWDGIPRFPSTNQCYKLFMQRPEKPEGGPDFDQLADFYCRAWHFEERRIAESEEVVTILNSYVQFHYAILPIYPSRGMVISFDPCNIRVHYKTNMIKEAESVQSEKKERDWEQDNYRPSRNE</sequence>
<protein>
    <submittedName>
        <fullName evidence="2">Uncharacterized protein</fullName>
    </submittedName>
</protein>
<proteinExistence type="predicted"/>
<reference evidence="2 3" key="1">
    <citation type="submission" date="2020-01" db="EMBL/GenBank/DDBJ databases">
        <title>Identification and distribution of gene clusters putatively required for synthesis of sphingolipid metabolism inhibitors in phylogenetically diverse species of the filamentous fungus Fusarium.</title>
        <authorList>
            <person name="Kim H.-S."/>
            <person name="Busman M."/>
            <person name="Brown D.W."/>
            <person name="Divon H."/>
            <person name="Uhlig S."/>
            <person name="Proctor R.H."/>
        </authorList>
    </citation>
    <scope>NUCLEOTIDE SEQUENCE [LARGE SCALE GENOMIC DNA]</scope>
    <source>
        <strain evidence="2 3">NRRL 13308</strain>
    </source>
</reference>
<dbReference type="Proteomes" id="UP000536711">
    <property type="component" value="Unassembled WGS sequence"/>
</dbReference>
<gene>
    <name evidence="2" type="ORF">FACUT_8438</name>
</gene>